<name>A0ABT7CV47_9BACT</name>
<dbReference type="InterPro" id="IPR041698">
    <property type="entry name" value="Methyltransf_25"/>
</dbReference>
<organism evidence="2 3">
    <name type="scientific">Xanthocytophaga flava</name>
    <dbReference type="NCBI Taxonomy" id="3048013"/>
    <lineage>
        <taxon>Bacteria</taxon>
        <taxon>Pseudomonadati</taxon>
        <taxon>Bacteroidota</taxon>
        <taxon>Cytophagia</taxon>
        <taxon>Cytophagales</taxon>
        <taxon>Rhodocytophagaceae</taxon>
        <taxon>Xanthocytophaga</taxon>
    </lineage>
</organism>
<evidence type="ECO:0000313" key="3">
    <source>
        <dbReference type="Proteomes" id="UP001228581"/>
    </source>
</evidence>
<keyword evidence="2" id="KW-0808">Transferase</keyword>
<evidence type="ECO:0000313" key="2">
    <source>
        <dbReference type="EMBL" id="MDJ1497643.1"/>
    </source>
</evidence>
<keyword evidence="3" id="KW-1185">Reference proteome</keyword>
<dbReference type="CDD" id="cd02440">
    <property type="entry name" value="AdoMet_MTases"/>
    <property type="match status" value="1"/>
</dbReference>
<gene>
    <name evidence="2" type="ORF">QNI19_32185</name>
</gene>
<comment type="caution">
    <text evidence="2">The sequence shown here is derived from an EMBL/GenBank/DDBJ whole genome shotgun (WGS) entry which is preliminary data.</text>
</comment>
<dbReference type="GO" id="GO:0008168">
    <property type="term" value="F:methyltransferase activity"/>
    <property type="evidence" value="ECO:0007669"/>
    <property type="project" value="UniProtKB-KW"/>
</dbReference>
<dbReference type="Proteomes" id="UP001228581">
    <property type="component" value="Unassembled WGS sequence"/>
</dbReference>
<proteinExistence type="predicted"/>
<protein>
    <submittedName>
        <fullName evidence="2">Class I SAM-dependent methyltransferase</fullName>
        <ecNumber evidence="2">2.1.-.-</ecNumber>
    </submittedName>
</protein>
<dbReference type="EC" id="2.1.-.-" evidence="2"/>
<evidence type="ECO:0000259" key="1">
    <source>
        <dbReference type="Pfam" id="PF13649"/>
    </source>
</evidence>
<sequence>METPSLAQHSPSDPSPIQHYIQYIQLLVDQGGPEPDEWGQVNEWIASVVKSYTNNEISKYQLEEIRAVLADAFSLETLQGYSFLKPHGYAGDYQIIDYMYTYHLSDNAMLRKWDLFYQGHDTVKAVRNRKDYFKQWVLNKVSSIRGERLSILNLASGPGRDIAELFTEHPGLPISITCVEMDTNAIKHAQSLIPKEADVEFIQCNIFKFEPTRSYDLIWSAGLFDYFNDEAFQLILSRLLSCIYSGGEIAIGNFQPNHGTYYYLEFVEWHLFQRTSTQLIELAKRCGVNQESIRIGSEPLGANLFLHIDLSC</sequence>
<dbReference type="SUPFAM" id="SSF53335">
    <property type="entry name" value="S-adenosyl-L-methionine-dependent methyltransferases"/>
    <property type="match status" value="1"/>
</dbReference>
<dbReference type="GO" id="GO:0032259">
    <property type="term" value="P:methylation"/>
    <property type="evidence" value="ECO:0007669"/>
    <property type="project" value="UniProtKB-KW"/>
</dbReference>
<dbReference type="Gene3D" id="3.40.50.150">
    <property type="entry name" value="Vaccinia Virus protein VP39"/>
    <property type="match status" value="1"/>
</dbReference>
<keyword evidence="2" id="KW-0489">Methyltransferase</keyword>
<dbReference type="InterPro" id="IPR029063">
    <property type="entry name" value="SAM-dependent_MTases_sf"/>
</dbReference>
<feature type="domain" description="Methyltransferase" evidence="1">
    <location>
        <begin position="151"/>
        <end position="247"/>
    </location>
</feature>
<dbReference type="RefSeq" id="WP_314003375.1">
    <property type="nucleotide sequence ID" value="NZ_JASJOT010000034.1"/>
</dbReference>
<accession>A0ABT7CV47</accession>
<dbReference type="Pfam" id="PF13649">
    <property type="entry name" value="Methyltransf_25"/>
    <property type="match status" value="1"/>
</dbReference>
<reference evidence="2 3" key="1">
    <citation type="submission" date="2023-05" db="EMBL/GenBank/DDBJ databases">
        <authorList>
            <person name="Zhang X."/>
        </authorList>
    </citation>
    <scope>NUCLEOTIDE SEQUENCE [LARGE SCALE GENOMIC DNA]</scope>
    <source>
        <strain evidence="2 3">DM2B3-1</strain>
    </source>
</reference>
<dbReference type="EMBL" id="JASJOT010000034">
    <property type="protein sequence ID" value="MDJ1497643.1"/>
    <property type="molecule type" value="Genomic_DNA"/>
</dbReference>